<evidence type="ECO:0000313" key="2">
    <source>
        <dbReference type="EMBL" id="OGG48882.1"/>
    </source>
</evidence>
<name>A0A1F6CJ33_9BACT</name>
<dbReference type="AlphaFoldDB" id="A0A1F6CJ33"/>
<accession>A0A1F6CJ33</accession>
<dbReference type="EMBL" id="MFKW01000083">
    <property type="protein sequence ID" value="OGG48882.1"/>
    <property type="molecule type" value="Genomic_DNA"/>
</dbReference>
<gene>
    <name evidence="2" type="ORF">A2704_01460</name>
</gene>
<protein>
    <submittedName>
        <fullName evidence="2">Uncharacterized protein</fullName>
    </submittedName>
</protein>
<evidence type="ECO:0000313" key="3">
    <source>
        <dbReference type="Proteomes" id="UP000176445"/>
    </source>
</evidence>
<dbReference type="Proteomes" id="UP000176445">
    <property type="component" value="Unassembled WGS sequence"/>
</dbReference>
<comment type="caution">
    <text evidence="2">The sequence shown here is derived from an EMBL/GenBank/DDBJ whole genome shotgun (WGS) entry which is preliminary data.</text>
</comment>
<feature type="region of interest" description="Disordered" evidence="1">
    <location>
        <begin position="26"/>
        <end position="59"/>
    </location>
</feature>
<proteinExistence type="predicted"/>
<feature type="compositionally biased region" description="Basic and acidic residues" evidence="1">
    <location>
        <begin position="40"/>
        <end position="59"/>
    </location>
</feature>
<reference evidence="2 3" key="1">
    <citation type="journal article" date="2016" name="Nat. Commun.">
        <title>Thousands of microbial genomes shed light on interconnected biogeochemical processes in an aquifer system.</title>
        <authorList>
            <person name="Anantharaman K."/>
            <person name="Brown C.T."/>
            <person name="Hug L.A."/>
            <person name="Sharon I."/>
            <person name="Castelle C.J."/>
            <person name="Probst A.J."/>
            <person name="Thomas B.C."/>
            <person name="Singh A."/>
            <person name="Wilkins M.J."/>
            <person name="Karaoz U."/>
            <person name="Brodie E.L."/>
            <person name="Williams K.H."/>
            <person name="Hubbard S.S."/>
            <person name="Banfield J.F."/>
        </authorList>
    </citation>
    <scope>NUCLEOTIDE SEQUENCE [LARGE SCALE GENOMIC DNA]</scope>
</reference>
<sequence length="59" mass="6350">MNFEATGDGIRRSPDDQLARIADEVERVVGDSSSDEDVAAVERELLGKTSKEGPEKGSE</sequence>
<organism evidence="2 3">
    <name type="scientific">Candidatus Kaiserbacteria bacterium RIFCSPHIGHO2_01_FULL_54_36b</name>
    <dbReference type="NCBI Taxonomy" id="1798483"/>
    <lineage>
        <taxon>Bacteria</taxon>
        <taxon>Candidatus Kaiseribacteriota</taxon>
    </lineage>
</organism>
<evidence type="ECO:0000256" key="1">
    <source>
        <dbReference type="SAM" id="MobiDB-lite"/>
    </source>
</evidence>